<dbReference type="InterPro" id="IPR001466">
    <property type="entry name" value="Beta-lactam-related"/>
</dbReference>
<dbReference type="SUPFAM" id="SSF56601">
    <property type="entry name" value="beta-lactamase/transpeptidase-like"/>
    <property type="match status" value="1"/>
</dbReference>
<dbReference type="Pfam" id="PF00144">
    <property type="entry name" value="Beta-lactamase"/>
    <property type="match status" value="1"/>
</dbReference>
<dbReference type="AlphaFoldDB" id="A0AAP9NLG6"/>
<protein>
    <submittedName>
        <fullName evidence="2">Esterase EstB</fullName>
        <ecNumber evidence="2">3.1.1.-</ecNumber>
    </submittedName>
</protein>
<organism evidence="2 3">
    <name type="scientific">Vreelandella titanicae</name>
    <dbReference type="NCBI Taxonomy" id="664683"/>
    <lineage>
        <taxon>Bacteria</taxon>
        <taxon>Pseudomonadati</taxon>
        <taxon>Pseudomonadota</taxon>
        <taxon>Gammaproteobacteria</taxon>
        <taxon>Oceanospirillales</taxon>
        <taxon>Halomonadaceae</taxon>
        <taxon>Vreelandella</taxon>
    </lineage>
</organism>
<feature type="domain" description="Beta-lactamase-related" evidence="1">
    <location>
        <begin position="39"/>
        <end position="393"/>
    </location>
</feature>
<dbReference type="EC" id="3.1.1.-" evidence="2"/>
<evidence type="ECO:0000313" key="2">
    <source>
        <dbReference type="EMBL" id="QKS24464.1"/>
    </source>
</evidence>
<evidence type="ECO:0000313" key="3">
    <source>
        <dbReference type="Proteomes" id="UP000509761"/>
    </source>
</evidence>
<dbReference type="InterPro" id="IPR050789">
    <property type="entry name" value="Diverse_Enzym_Activities"/>
</dbReference>
<keyword evidence="3" id="KW-1185">Reference proteome</keyword>
<sequence length="419" mass="44764">MEWSLLIIGIPIMNRYLIGLAGIMLATSASASDALTGQLDAVINRAIAENRIVGTVVLVAQNGEIVYRRAAGQSDREVGVPMHEDAVFRLASITKPIVSATLMRLVEEGKLTLDDPVTRWLPTFRPQREDGSEPVITLRQLLTHTSGLSYRFMEPTGSEYDRLNISDGLDQPGLSLNENLRRLEQAPLVFPPGEGWRYSLGLDVLGAVIAEASGKTLPQAVQEAVVGPLQLADTAFVASDPSRLVTPYADGDPEPVRMTDGMAVPIWQSAAHFAPSRATNADSYPSGGAGMVGTAADVLRFLEVIRSGGEPILAPDTVSAMMQNQVSAQAETQGPGWGFGYGWAVLNDPDAAGTPQSKGTIQWGGAYGHSWFVDPVKKLTVVALTNTAFEGMSGAFPTEIRDAVYEGADWASETDDTAH</sequence>
<keyword evidence="2" id="KW-0378">Hydrolase</keyword>
<name>A0AAP9NLG6_9GAMM</name>
<proteinExistence type="predicted"/>
<dbReference type="PANTHER" id="PTHR43283:SF3">
    <property type="entry name" value="BETA-LACTAMASE FAMILY PROTEIN (AFU_ORTHOLOGUE AFUA_5G07500)"/>
    <property type="match status" value="1"/>
</dbReference>
<reference evidence="2 3" key="1">
    <citation type="submission" date="2019-12" db="EMBL/GenBank/DDBJ databases">
        <title>Genome sequencing and assembly of endphytes of Porphyra tenera.</title>
        <authorList>
            <person name="Park J.M."/>
            <person name="Shin R."/>
            <person name="Jo S.H."/>
        </authorList>
    </citation>
    <scope>NUCLEOTIDE SEQUENCE [LARGE SCALE GENOMIC DNA]</scope>
    <source>
        <strain evidence="2 3">GPM3</strain>
    </source>
</reference>
<evidence type="ECO:0000259" key="1">
    <source>
        <dbReference type="Pfam" id="PF00144"/>
    </source>
</evidence>
<accession>A0AAP9NLG6</accession>
<dbReference type="InterPro" id="IPR012338">
    <property type="entry name" value="Beta-lactam/transpept-like"/>
</dbReference>
<gene>
    <name evidence="2" type="ORF">FX987_02241</name>
</gene>
<dbReference type="PANTHER" id="PTHR43283">
    <property type="entry name" value="BETA-LACTAMASE-RELATED"/>
    <property type="match status" value="1"/>
</dbReference>
<dbReference type="EMBL" id="CP054580">
    <property type="protein sequence ID" value="QKS24464.1"/>
    <property type="molecule type" value="Genomic_DNA"/>
</dbReference>
<dbReference type="Gene3D" id="3.40.710.10">
    <property type="entry name" value="DD-peptidase/beta-lactamase superfamily"/>
    <property type="match status" value="1"/>
</dbReference>
<dbReference type="Proteomes" id="UP000509761">
    <property type="component" value="Chromosome"/>
</dbReference>
<dbReference type="GO" id="GO:0016787">
    <property type="term" value="F:hydrolase activity"/>
    <property type="evidence" value="ECO:0007669"/>
    <property type="project" value="UniProtKB-KW"/>
</dbReference>